<keyword evidence="2" id="KW-1185">Reference proteome</keyword>
<comment type="caution">
    <text evidence="1">The sequence shown here is derived from an EMBL/GenBank/DDBJ whole genome shotgun (WGS) entry which is preliminary data.</text>
</comment>
<accession>A0A150FB35</accession>
<gene>
    <name evidence="1" type="ORF">AXI58_10155</name>
</gene>
<protein>
    <submittedName>
        <fullName evidence="1">Uncharacterized protein</fullName>
    </submittedName>
</protein>
<dbReference type="STRING" id="1793963.AXI58_10155"/>
<evidence type="ECO:0000313" key="1">
    <source>
        <dbReference type="EMBL" id="KXZ22344.1"/>
    </source>
</evidence>
<dbReference type="EMBL" id="LSBA01000005">
    <property type="protein sequence ID" value="KXZ22344.1"/>
    <property type="molecule type" value="Genomic_DNA"/>
</dbReference>
<reference evidence="2" key="1">
    <citation type="submission" date="2016-02" db="EMBL/GenBank/DDBJ databases">
        <authorList>
            <person name="Dunlap C."/>
        </authorList>
    </citation>
    <scope>NUCLEOTIDE SEQUENCE [LARGE SCALE GENOMIC DNA]</scope>
    <source>
        <strain evidence="2">NRRL B-41092</strain>
    </source>
</reference>
<proteinExistence type="predicted"/>
<evidence type="ECO:0000313" key="2">
    <source>
        <dbReference type="Proteomes" id="UP000075430"/>
    </source>
</evidence>
<name>A0A150FB35_9BACI</name>
<organism evidence="1 2">
    <name type="scientific">Bacillus nakamurai</name>
    <dbReference type="NCBI Taxonomy" id="1793963"/>
    <lineage>
        <taxon>Bacteria</taxon>
        <taxon>Bacillati</taxon>
        <taxon>Bacillota</taxon>
        <taxon>Bacilli</taxon>
        <taxon>Bacillales</taxon>
        <taxon>Bacillaceae</taxon>
        <taxon>Bacillus</taxon>
    </lineage>
</organism>
<dbReference type="Proteomes" id="UP000075430">
    <property type="component" value="Unassembled WGS sequence"/>
</dbReference>
<dbReference type="AlphaFoldDB" id="A0A150FB35"/>
<dbReference type="RefSeq" id="WP_061520688.1">
    <property type="nucleotide sequence ID" value="NZ_JARLZY010000019.1"/>
</dbReference>
<sequence>MTNMRNDQMREKIRYMLHAKYEDGGILEFNEFDNLLHDLLISDLLDLFPKKALKVLLDSIEDIHESMDSGSSIVRRFNDKY</sequence>